<evidence type="ECO:0000256" key="3">
    <source>
        <dbReference type="ARBA" id="ARBA00022670"/>
    </source>
</evidence>
<gene>
    <name evidence="16" type="ORF">HPBE_LOCUS10930</name>
</gene>
<feature type="region of interest" description="Disordered" evidence="13">
    <location>
        <begin position="1"/>
        <end position="23"/>
    </location>
</feature>
<evidence type="ECO:0000313" key="16">
    <source>
        <dbReference type="EMBL" id="VDO86826.1"/>
    </source>
</evidence>
<keyword evidence="8 14" id="KW-0472">Membrane</keyword>
<keyword evidence="6" id="KW-0256">Endoplasmic reticulum</keyword>
<comment type="catalytic activity">
    <reaction evidence="10">
        <text>Hydrolyzes the peptide bond -P2-(S-farnesyl or geranylgeranyl)C-P1'-P2'-P3'-COOH where P1' and P2' are amino acids with aliphatic sidechains and P3' is any C-terminal residue.</text>
        <dbReference type="EC" id="3.4.26.1"/>
    </reaction>
</comment>
<proteinExistence type="inferred from homology"/>
<dbReference type="PANTHER" id="PTHR13046">
    <property type="entry name" value="PROTEASE U48 CAAX PRENYL PROTEASE RCE1"/>
    <property type="match status" value="1"/>
</dbReference>
<evidence type="ECO:0000259" key="15">
    <source>
        <dbReference type="Pfam" id="PF02517"/>
    </source>
</evidence>
<dbReference type="PANTHER" id="PTHR13046:SF0">
    <property type="entry name" value="CAAX PRENYL PROTEASE 2"/>
    <property type="match status" value="1"/>
</dbReference>
<evidence type="ECO:0000256" key="11">
    <source>
        <dbReference type="ARBA" id="ARBA00049729"/>
    </source>
</evidence>
<evidence type="ECO:0000313" key="17">
    <source>
        <dbReference type="Proteomes" id="UP000050761"/>
    </source>
</evidence>
<dbReference type="EC" id="3.4.26.1" evidence="11"/>
<dbReference type="AlphaFoldDB" id="A0A183FSJ8"/>
<reference evidence="18" key="2">
    <citation type="submission" date="2019-09" db="UniProtKB">
        <authorList>
            <consortium name="WormBaseParasite"/>
        </authorList>
    </citation>
    <scope>IDENTIFICATION</scope>
</reference>
<evidence type="ECO:0000256" key="1">
    <source>
        <dbReference type="ARBA" id="ARBA00004477"/>
    </source>
</evidence>
<accession>A0A3P7YFQ5</accession>
<sequence length="167" mass="18476">MGDVSVLSFPEKSGTKSPTPEGWKGPVTEEITFRCCCVALLSGCVSPTMTVFVGPLPFACSHLHHIGDDRRRGFSTGQAVARRVFQLVYTYIFGAYATYLFISTGHALAPIVTHAVCNCLGLPLFNEICTFSKRWQRLLLWTTYGLGMCGFAALVAPLTRKELYQKW</sequence>
<evidence type="ECO:0000256" key="10">
    <source>
        <dbReference type="ARBA" id="ARBA00047280"/>
    </source>
</evidence>
<evidence type="ECO:0000256" key="9">
    <source>
        <dbReference type="ARBA" id="ARBA00032607"/>
    </source>
</evidence>
<keyword evidence="17" id="KW-1185">Reference proteome</keyword>
<evidence type="ECO:0000313" key="18">
    <source>
        <dbReference type="WBParaSite" id="HPBE_0001092901-mRNA-1"/>
    </source>
</evidence>
<evidence type="ECO:0000256" key="2">
    <source>
        <dbReference type="ARBA" id="ARBA00006897"/>
    </source>
</evidence>
<accession>A0A183FSJ8</accession>
<dbReference type="GO" id="GO:0005789">
    <property type="term" value="C:endoplasmic reticulum membrane"/>
    <property type="evidence" value="ECO:0007669"/>
    <property type="project" value="UniProtKB-SubCell"/>
</dbReference>
<keyword evidence="5" id="KW-0378">Hydrolase</keyword>
<dbReference type="WBParaSite" id="HPBE_0001092901-mRNA-1">
    <property type="protein sequence ID" value="HPBE_0001092901-mRNA-1"/>
    <property type="gene ID" value="HPBE_0001092901"/>
</dbReference>
<comment type="similarity">
    <text evidence="2">Belongs to the peptidase U48 family.</text>
</comment>
<feature type="transmembrane region" description="Helical" evidence="14">
    <location>
        <begin position="80"/>
        <end position="102"/>
    </location>
</feature>
<organism evidence="17 18">
    <name type="scientific">Heligmosomoides polygyrus</name>
    <name type="common">Parasitic roundworm</name>
    <dbReference type="NCBI Taxonomy" id="6339"/>
    <lineage>
        <taxon>Eukaryota</taxon>
        <taxon>Metazoa</taxon>
        <taxon>Ecdysozoa</taxon>
        <taxon>Nematoda</taxon>
        <taxon>Chromadorea</taxon>
        <taxon>Rhabditida</taxon>
        <taxon>Rhabditina</taxon>
        <taxon>Rhabditomorpha</taxon>
        <taxon>Strongyloidea</taxon>
        <taxon>Heligmosomidae</taxon>
        <taxon>Heligmosomoides</taxon>
    </lineage>
</organism>
<evidence type="ECO:0000256" key="4">
    <source>
        <dbReference type="ARBA" id="ARBA00022692"/>
    </source>
</evidence>
<dbReference type="Pfam" id="PF02517">
    <property type="entry name" value="Rce1-like"/>
    <property type="match status" value="1"/>
</dbReference>
<evidence type="ECO:0000256" key="7">
    <source>
        <dbReference type="ARBA" id="ARBA00022989"/>
    </source>
</evidence>
<dbReference type="OrthoDB" id="271604at2759"/>
<reference evidence="16 17" key="1">
    <citation type="submission" date="2018-11" db="EMBL/GenBank/DDBJ databases">
        <authorList>
            <consortium name="Pathogen Informatics"/>
        </authorList>
    </citation>
    <scope>NUCLEOTIDE SEQUENCE [LARGE SCALE GENOMIC DNA]</scope>
</reference>
<feature type="transmembrane region" description="Helical" evidence="14">
    <location>
        <begin position="138"/>
        <end position="158"/>
    </location>
</feature>
<keyword evidence="4 14" id="KW-0812">Transmembrane</keyword>
<evidence type="ECO:0000256" key="8">
    <source>
        <dbReference type="ARBA" id="ARBA00023136"/>
    </source>
</evidence>
<evidence type="ECO:0000256" key="6">
    <source>
        <dbReference type="ARBA" id="ARBA00022824"/>
    </source>
</evidence>
<keyword evidence="3" id="KW-0645">Protease</keyword>
<dbReference type="InterPro" id="IPR039731">
    <property type="entry name" value="Rce1"/>
</dbReference>
<dbReference type="GO" id="GO:0004222">
    <property type="term" value="F:metalloendopeptidase activity"/>
    <property type="evidence" value="ECO:0007669"/>
    <property type="project" value="InterPro"/>
</dbReference>
<feature type="transmembrane region" description="Helical" evidence="14">
    <location>
        <begin position="108"/>
        <end position="126"/>
    </location>
</feature>
<dbReference type="EMBL" id="UZAH01026928">
    <property type="protein sequence ID" value="VDO86826.1"/>
    <property type="molecule type" value="Genomic_DNA"/>
</dbReference>
<evidence type="ECO:0000256" key="14">
    <source>
        <dbReference type="SAM" id="Phobius"/>
    </source>
</evidence>
<name>A0A183FSJ8_HELPZ</name>
<evidence type="ECO:0000256" key="5">
    <source>
        <dbReference type="ARBA" id="ARBA00022801"/>
    </source>
</evidence>
<keyword evidence="7 14" id="KW-1133">Transmembrane helix</keyword>
<evidence type="ECO:0000256" key="12">
    <source>
        <dbReference type="ARBA" id="ARBA00049763"/>
    </source>
</evidence>
<dbReference type="Proteomes" id="UP000050761">
    <property type="component" value="Unassembled WGS sequence"/>
</dbReference>
<evidence type="ECO:0000256" key="13">
    <source>
        <dbReference type="SAM" id="MobiDB-lite"/>
    </source>
</evidence>
<protein>
    <recommendedName>
        <fullName evidence="12">CAAX prenyl protease 2</fullName>
        <ecNumber evidence="11">3.4.26.1</ecNumber>
    </recommendedName>
    <alternativeName>
        <fullName evidence="9">Farnesylated proteins-converting enzyme 2</fullName>
    </alternativeName>
</protein>
<dbReference type="GO" id="GO:0071586">
    <property type="term" value="P:CAAX-box protein processing"/>
    <property type="evidence" value="ECO:0007669"/>
    <property type="project" value="InterPro"/>
</dbReference>
<feature type="domain" description="CAAX prenyl protease 2/Lysostaphin resistance protein A-like" evidence="15">
    <location>
        <begin position="25"/>
        <end position="119"/>
    </location>
</feature>
<comment type="subcellular location">
    <subcellularLocation>
        <location evidence="1">Endoplasmic reticulum membrane</location>
        <topology evidence="1">Multi-pass membrane protein</topology>
    </subcellularLocation>
</comment>
<dbReference type="InterPro" id="IPR003675">
    <property type="entry name" value="Rce1/LyrA-like_dom"/>
</dbReference>